<dbReference type="GO" id="GO:0061617">
    <property type="term" value="C:MICOS complex"/>
    <property type="evidence" value="ECO:0007669"/>
    <property type="project" value="TreeGrafter"/>
</dbReference>
<name>A0A8K0AHE0_ANDGO</name>
<evidence type="ECO:0000313" key="10">
    <source>
        <dbReference type="EMBL" id="KAF0852935.1"/>
    </source>
</evidence>
<dbReference type="OrthoDB" id="10261039at2759"/>
<keyword evidence="6" id="KW-0496">Mitochondrion</keyword>
<feature type="region of interest" description="Disordered" evidence="9">
    <location>
        <begin position="28"/>
        <end position="89"/>
    </location>
</feature>
<feature type="compositionally biased region" description="Low complexity" evidence="9">
    <location>
        <begin position="48"/>
        <end position="84"/>
    </location>
</feature>
<comment type="caution">
    <text evidence="10">The sequence shown here is derived from an EMBL/GenBank/DDBJ whole genome shotgun (WGS) entry which is preliminary data.</text>
</comment>
<evidence type="ECO:0000256" key="1">
    <source>
        <dbReference type="ARBA" id="ARBA00004273"/>
    </source>
</evidence>
<protein>
    <submittedName>
        <fullName evidence="10">Mitochondrial MICOS protein Mic60 (Mitofilin)</fullName>
    </submittedName>
</protein>
<reference evidence="10" key="1">
    <citation type="submission" date="2019-09" db="EMBL/GenBank/DDBJ databases">
        <title>The Mitochondrial Proteome of the Jakobid, Andalucia godoyi, a Protist With the Most Gene-Rich and Bacteria-Like Mitochondrial Genome.</title>
        <authorList>
            <person name="Gray M.W."/>
            <person name="Burger G."/>
            <person name="Derelle R."/>
            <person name="Klimes V."/>
            <person name="Leger M."/>
            <person name="Sarrasin M."/>
            <person name="Vlcek C."/>
            <person name="Roger A.J."/>
            <person name="Elias M."/>
            <person name="Lang B.F."/>
        </authorList>
    </citation>
    <scope>NUCLEOTIDE SEQUENCE</scope>
    <source>
        <strain evidence="10">And28</strain>
    </source>
</reference>
<keyword evidence="4" id="KW-0999">Mitochondrion inner membrane</keyword>
<dbReference type="PANTHER" id="PTHR15415:SF7">
    <property type="entry name" value="MICOS COMPLEX SUBUNIT MIC60"/>
    <property type="match status" value="1"/>
</dbReference>
<evidence type="ECO:0000256" key="3">
    <source>
        <dbReference type="ARBA" id="ARBA00022692"/>
    </source>
</evidence>
<keyword evidence="11" id="KW-1185">Reference proteome</keyword>
<evidence type="ECO:0000256" key="9">
    <source>
        <dbReference type="SAM" id="MobiDB-lite"/>
    </source>
</evidence>
<evidence type="ECO:0000256" key="7">
    <source>
        <dbReference type="ARBA" id="ARBA00023136"/>
    </source>
</evidence>
<dbReference type="Pfam" id="PF09731">
    <property type="entry name" value="Mitofilin"/>
    <property type="match status" value="1"/>
</dbReference>
<dbReference type="EMBL" id="VRVR01000009">
    <property type="protein sequence ID" value="KAF0852935.1"/>
    <property type="molecule type" value="Genomic_DNA"/>
</dbReference>
<evidence type="ECO:0000256" key="2">
    <source>
        <dbReference type="ARBA" id="ARBA00010877"/>
    </source>
</evidence>
<comment type="subcellular location">
    <subcellularLocation>
        <location evidence="1">Mitochondrion inner membrane</location>
    </subcellularLocation>
</comment>
<feature type="coiled-coil region" evidence="8">
    <location>
        <begin position="148"/>
        <end position="211"/>
    </location>
</feature>
<keyword evidence="3" id="KW-0812">Transmembrane</keyword>
<dbReference type="AlphaFoldDB" id="A0A8K0AHE0"/>
<dbReference type="PANTHER" id="PTHR15415">
    <property type="entry name" value="MITOFILIN"/>
    <property type="match status" value="1"/>
</dbReference>
<feature type="compositionally biased region" description="Low complexity" evidence="9">
    <location>
        <begin position="297"/>
        <end position="309"/>
    </location>
</feature>
<accession>A0A8K0AHE0</accession>
<feature type="compositionally biased region" description="Basic and acidic residues" evidence="9">
    <location>
        <begin position="263"/>
        <end position="272"/>
    </location>
</feature>
<dbReference type="InterPro" id="IPR019133">
    <property type="entry name" value="MIC60"/>
</dbReference>
<evidence type="ECO:0000256" key="5">
    <source>
        <dbReference type="ARBA" id="ARBA00022989"/>
    </source>
</evidence>
<proteinExistence type="inferred from homology"/>
<keyword evidence="5" id="KW-1133">Transmembrane helix</keyword>
<evidence type="ECO:0000256" key="6">
    <source>
        <dbReference type="ARBA" id="ARBA00023128"/>
    </source>
</evidence>
<comment type="similarity">
    <text evidence="2">Belongs to the MICOS complex subunit Mic60 family.</text>
</comment>
<organism evidence="10 11">
    <name type="scientific">Andalucia godoyi</name>
    <name type="common">Flagellate</name>
    <dbReference type="NCBI Taxonomy" id="505711"/>
    <lineage>
        <taxon>Eukaryota</taxon>
        <taxon>Discoba</taxon>
        <taxon>Jakobida</taxon>
        <taxon>Andalucina</taxon>
        <taxon>Andaluciidae</taxon>
        <taxon>Andalucia</taxon>
    </lineage>
</organism>
<keyword evidence="7" id="KW-0472">Membrane</keyword>
<sequence>MYGNRLALPARKSLAKAVSRLSFATIPSELVSKQPAHSQNPSSVSSTSKGSENNASNSSSNMSGNNNNSNSNSNNSSNNRNNSGNKKESGSVGKWLLLASLTPVAAVALKMQTDPTFEKQVREYVKDKFGVTLPFSNSVKPPIGELELEQARKVRDELAEHAQELEQKKIQVQMQHAEAEQVALENEKAAIQELEREIQKDEDAVSALAMKSEEIKTLIEHVAEDLRKESLNRLNEVADSHADADASQQDASSGTDNTGSASESRKEVRDQHLLFMSGQQDTSDEPVAVSDEDSDDNASSSSFALSSGANPDFSDSLPHLTNAVLVPTNDGVRKSEVGQDARETVDTTGPIVENVANADRASDTATQSSSVPAEVEDTRIKLTQEELDALVANKVKEAVETVEQQMTESTDFKLREQADRLVSQYANKLHSLEASLTMKYNDERDSRLSELAHLRDRASHAFSVVDALNVFRAEASAFHVLEQSCVSLIRQLESNAPFAKELSIVKSAASQVRPFLSDVLSTLDGVSKNGIPTVGELASRFEASVYPEARRACFIPYHSGLFGFVYGSIASSLISDKVQPRADDASGYANLWKAREHLRKGHLLAAVEQVRNVQGLPGKLARDWLKQAMARIAAEQAADVLRAEIVLYATSFEESDV</sequence>
<feature type="compositionally biased region" description="Polar residues" evidence="9">
    <location>
        <begin position="35"/>
        <end position="47"/>
    </location>
</feature>
<feature type="region of interest" description="Disordered" evidence="9">
    <location>
        <begin position="238"/>
        <end position="311"/>
    </location>
</feature>
<evidence type="ECO:0000256" key="4">
    <source>
        <dbReference type="ARBA" id="ARBA00022792"/>
    </source>
</evidence>
<dbReference type="GO" id="GO:0042407">
    <property type="term" value="P:cristae formation"/>
    <property type="evidence" value="ECO:0007669"/>
    <property type="project" value="TreeGrafter"/>
</dbReference>
<evidence type="ECO:0000256" key="8">
    <source>
        <dbReference type="SAM" id="Coils"/>
    </source>
</evidence>
<evidence type="ECO:0000313" key="11">
    <source>
        <dbReference type="Proteomes" id="UP000799049"/>
    </source>
</evidence>
<gene>
    <name evidence="10" type="ORF">ANDGO_05965</name>
</gene>
<dbReference type="Proteomes" id="UP000799049">
    <property type="component" value="Unassembled WGS sequence"/>
</dbReference>
<keyword evidence="8" id="KW-0175">Coiled coil</keyword>